<proteinExistence type="inferred from homology"/>
<evidence type="ECO:0000256" key="1">
    <source>
        <dbReference type="ARBA" id="ARBA00006739"/>
    </source>
</evidence>
<dbReference type="EMBL" id="LAZR01004067">
    <property type="protein sequence ID" value="KKN12095.1"/>
    <property type="molecule type" value="Genomic_DNA"/>
</dbReference>
<evidence type="ECO:0000256" key="3">
    <source>
        <dbReference type="ARBA" id="ARBA00022679"/>
    </source>
</evidence>
<dbReference type="PANTHER" id="PTHR43179:SF12">
    <property type="entry name" value="GALACTOFURANOSYLTRANSFERASE GLFT2"/>
    <property type="match status" value="1"/>
</dbReference>
<evidence type="ECO:0000256" key="2">
    <source>
        <dbReference type="ARBA" id="ARBA00022676"/>
    </source>
</evidence>
<organism evidence="5">
    <name type="scientific">marine sediment metagenome</name>
    <dbReference type="NCBI Taxonomy" id="412755"/>
    <lineage>
        <taxon>unclassified sequences</taxon>
        <taxon>metagenomes</taxon>
        <taxon>ecological metagenomes</taxon>
    </lineage>
</organism>
<dbReference type="GO" id="GO:0016757">
    <property type="term" value="F:glycosyltransferase activity"/>
    <property type="evidence" value="ECO:0007669"/>
    <property type="project" value="UniProtKB-KW"/>
</dbReference>
<comment type="similarity">
    <text evidence="1">Belongs to the glycosyltransferase 2 family.</text>
</comment>
<evidence type="ECO:0000259" key="4">
    <source>
        <dbReference type="Pfam" id="PF00535"/>
    </source>
</evidence>
<reference evidence="5" key="1">
    <citation type="journal article" date="2015" name="Nature">
        <title>Complex archaea that bridge the gap between prokaryotes and eukaryotes.</title>
        <authorList>
            <person name="Spang A."/>
            <person name="Saw J.H."/>
            <person name="Jorgensen S.L."/>
            <person name="Zaremba-Niedzwiedzka K."/>
            <person name="Martijn J."/>
            <person name="Lind A.E."/>
            <person name="van Eijk R."/>
            <person name="Schleper C."/>
            <person name="Guy L."/>
            <person name="Ettema T.J."/>
        </authorList>
    </citation>
    <scope>NUCLEOTIDE SEQUENCE</scope>
</reference>
<protein>
    <recommendedName>
        <fullName evidence="4">Glycosyltransferase 2-like domain-containing protein</fullName>
    </recommendedName>
</protein>
<dbReference type="Pfam" id="PF00535">
    <property type="entry name" value="Glycos_transf_2"/>
    <property type="match status" value="1"/>
</dbReference>
<dbReference type="InterPro" id="IPR001173">
    <property type="entry name" value="Glyco_trans_2-like"/>
</dbReference>
<keyword evidence="2" id="KW-0328">Glycosyltransferase</keyword>
<feature type="domain" description="Glycosyltransferase 2-like" evidence="4">
    <location>
        <begin position="13"/>
        <end position="135"/>
    </location>
</feature>
<dbReference type="Gene3D" id="3.90.550.10">
    <property type="entry name" value="Spore Coat Polysaccharide Biosynthesis Protein SpsA, Chain A"/>
    <property type="match status" value="1"/>
</dbReference>
<accession>A0A0F9MXP9</accession>
<evidence type="ECO:0000313" key="5">
    <source>
        <dbReference type="EMBL" id="KKN12095.1"/>
    </source>
</evidence>
<dbReference type="PANTHER" id="PTHR43179">
    <property type="entry name" value="RHAMNOSYLTRANSFERASE WBBL"/>
    <property type="match status" value="1"/>
</dbReference>
<dbReference type="CDD" id="cd04186">
    <property type="entry name" value="GT_2_like_c"/>
    <property type="match status" value="1"/>
</dbReference>
<dbReference type="AlphaFoldDB" id="A0A0F9MXP9"/>
<dbReference type="InterPro" id="IPR029044">
    <property type="entry name" value="Nucleotide-diphossugar_trans"/>
</dbReference>
<keyword evidence="3" id="KW-0808">Transferase</keyword>
<sequence length="310" mass="35680">MSQMPDRKFMVMIIVLTWNNFKDTAECLQSLQKIDYPNYRVVLIDNGSEDDSINKISLLYPELTIIENKKNLGYAGGNNVGIKYAASERAEYILLLNNDLIVEESLVSEFIRVSEQYRDAGILGGSNYYYDKRNMIQFSGGIIDWKRGNVIDSTCHKIDEGQFERVREVDTVAGSCLFIPTKIIKQIGLLDIRYFLNFEETDWCQRVKKAGYRIYSCLAAKVWHKVSVSGKNRKAGINILDYYLVRNKFLFLIKNSPTPFLFLSLPYHTVKTILQILQSLTQGKIYEAKLLISGLRDGILGRYGDRFVRE</sequence>
<gene>
    <name evidence="5" type="ORF">LCGC14_1019900</name>
</gene>
<comment type="caution">
    <text evidence="5">The sequence shown here is derived from an EMBL/GenBank/DDBJ whole genome shotgun (WGS) entry which is preliminary data.</text>
</comment>
<name>A0A0F9MXP9_9ZZZZ</name>
<dbReference type="SUPFAM" id="SSF53448">
    <property type="entry name" value="Nucleotide-diphospho-sugar transferases"/>
    <property type="match status" value="1"/>
</dbReference>